<evidence type="ECO:0000313" key="1">
    <source>
        <dbReference type="EMBL" id="BCU69035.1"/>
    </source>
</evidence>
<dbReference type="EMBL" id="AP024597">
    <property type="protein sequence ID" value="BCU69035.1"/>
    <property type="molecule type" value="Genomic_DNA"/>
</dbReference>
<evidence type="ECO:0000313" key="2">
    <source>
        <dbReference type="Proteomes" id="UP000825123"/>
    </source>
</evidence>
<dbReference type="Proteomes" id="UP000825123">
    <property type="component" value="Chromosome"/>
</dbReference>
<name>A0A8D5U4P6_9CREN</name>
<dbReference type="RefSeq" id="WP_221289094.1">
    <property type="nucleotide sequence ID" value="NZ_AP024597.1"/>
</dbReference>
<dbReference type="KEGG" id="csty:KN1_03320"/>
<organism evidence="1 2">
    <name type="scientific">Stygiolobus caldivivus</name>
    <dbReference type="NCBI Taxonomy" id="2824673"/>
    <lineage>
        <taxon>Archaea</taxon>
        <taxon>Thermoproteota</taxon>
        <taxon>Thermoprotei</taxon>
        <taxon>Sulfolobales</taxon>
        <taxon>Sulfolobaceae</taxon>
        <taxon>Stygiolobus</taxon>
    </lineage>
</organism>
<protein>
    <submittedName>
        <fullName evidence="1">Uncharacterized protein</fullName>
    </submittedName>
</protein>
<sequence length="203" mass="22930">MITSASISGILNRRFVNEDVGKLINAGLVDKDLVNLLLNFLATKTKFQDLLIFNNIKGNNTSLLNRGKICFVSVSFKPPINDETIIDVFNEFKDNYLKIFEKDLIGFEFSFKAVEDGKLRLLDIPPEIKTDLFTSPKLMGFRIVEGGSEISPESINYKEIIVEPLIEQPKILLSLTYRNKVIDENTIRSLIIGSMELAKKVIS</sequence>
<accession>A0A8D5U4P6</accession>
<gene>
    <name evidence="1" type="ORF">KN1_03320</name>
</gene>
<proteinExistence type="predicted"/>
<dbReference type="AlphaFoldDB" id="A0A8D5U4P6"/>
<reference evidence="1 2" key="1">
    <citation type="submission" date="2021-04" db="EMBL/GenBank/DDBJ databases">
        <title>Complete genome sequence of Stygiolobus sp. KN-1.</title>
        <authorList>
            <person name="Nakamura K."/>
            <person name="Sakai H."/>
            <person name="Kurosawa N."/>
        </authorList>
    </citation>
    <scope>NUCLEOTIDE SEQUENCE [LARGE SCALE GENOMIC DNA]</scope>
    <source>
        <strain evidence="1 2">KN-1</strain>
    </source>
</reference>
<dbReference type="GeneID" id="66162084"/>
<keyword evidence="2" id="KW-1185">Reference proteome</keyword>